<proteinExistence type="predicted"/>
<accession>A0ABX3JPG9</accession>
<evidence type="ECO:0000313" key="2">
    <source>
        <dbReference type="Proteomes" id="UP000189059"/>
    </source>
</evidence>
<name>A0ABX3JPG9_9BACL</name>
<dbReference type="EMBL" id="MRVI01000002">
    <property type="protein sequence ID" value="OOC58739.1"/>
    <property type="molecule type" value="Genomic_DNA"/>
</dbReference>
<keyword evidence="2" id="KW-1185">Reference proteome</keyword>
<dbReference type="Proteomes" id="UP000189059">
    <property type="component" value="Unassembled WGS sequence"/>
</dbReference>
<protein>
    <submittedName>
        <fullName evidence="1">Uncharacterized protein</fullName>
    </submittedName>
</protein>
<sequence>MELNNKLALIVAYYLSKFDAKSIRKLGFKNATNAFNSIGTSLSIKANTIKNLRDEFDSVHDNPRQGWYQRPLRPSRVKVIEAFQNLSEDELYEIVIEIIHNVKFKDSDECSEITGLISDDRYGNSARKKELILRGPTGKKAEGIL</sequence>
<dbReference type="RefSeq" id="WP_077569644.1">
    <property type="nucleotide sequence ID" value="NZ_MRVI01000002.1"/>
</dbReference>
<gene>
    <name evidence="1" type="ORF">BBD40_23975</name>
</gene>
<evidence type="ECO:0000313" key="1">
    <source>
        <dbReference type="EMBL" id="OOC58739.1"/>
    </source>
</evidence>
<organism evidence="1 2">
    <name type="scientific">Paenibacillus ihbetae</name>
    <dbReference type="NCBI Taxonomy" id="1870820"/>
    <lineage>
        <taxon>Bacteria</taxon>
        <taxon>Bacillati</taxon>
        <taxon>Bacillota</taxon>
        <taxon>Bacilli</taxon>
        <taxon>Bacillales</taxon>
        <taxon>Paenibacillaceae</taxon>
        <taxon>Paenibacillus</taxon>
    </lineage>
</organism>
<comment type="caution">
    <text evidence="1">The sequence shown here is derived from an EMBL/GenBank/DDBJ whole genome shotgun (WGS) entry which is preliminary data.</text>
</comment>
<reference evidence="1 2" key="1">
    <citation type="submission" date="2016-12" db="EMBL/GenBank/DDBJ databases">
        <title>Genome sequencing and description of Paenibacillus sp. nov. from high altitude lake in the Indian Trans- Himalayas.</title>
        <authorList>
            <person name="Kiran S."/>
            <person name="Swarnkar M.K."/>
            <person name="Rana A."/>
            <person name="Tewari R."/>
            <person name="Gulati A."/>
        </authorList>
    </citation>
    <scope>NUCLEOTIDE SEQUENCE [LARGE SCALE GENOMIC DNA]</scope>
    <source>
        <strain evidence="1 2">IHBB 9951</strain>
    </source>
</reference>